<dbReference type="SUPFAM" id="SSF52151">
    <property type="entry name" value="FabD/lysophospholipase-like"/>
    <property type="match status" value="1"/>
</dbReference>
<dbReference type="InterPro" id="IPR049552">
    <property type="entry name" value="PKS_DH_N"/>
</dbReference>
<keyword evidence="6" id="KW-0521">NADP</keyword>
<evidence type="ECO:0000256" key="4">
    <source>
        <dbReference type="ARBA" id="ARBA00022598"/>
    </source>
</evidence>
<dbReference type="Pfam" id="PF08240">
    <property type="entry name" value="ADH_N"/>
    <property type="match status" value="1"/>
</dbReference>
<dbReference type="SUPFAM" id="SSF55048">
    <property type="entry name" value="Probable ACP-binding domain of malonyl-CoA ACP transacylase"/>
    <property type="match status" value="1"/>
</dbReference>
<dbReference type="PROSITE" id="PS52019">
    <property type="entry name" value="PKS_MFAS_DH"/>
    <property type="match status" value="1"/>
</dbReference>
<dbReference type="SUPFAM" id="SSF53901">
    <property type="entry name" value="Thiolase-like"/>
    <property type="match status" value="1"/>
</dbReference>
<dbReference type="InterPro" id="IPR050091">
    <property type="entry name" value="PKS_NRPS_Biosynth_Enz"/>
</dbReference>
<evidence type="ECO:0000256" key="2">
    <source>
        <dbReference type="ARBA" id="ARBA00022450"/>
    </source>
</evidence>
<dbReference type="CDD" id="cd00833">
    <property type="entry name" value="PKS"/>
    <property type="match status" value="1"/>
</dbReference>
<evidence type="ECO:0000256" key="9">
    <source>
        <dbReference type="ARBA" id="ARBA00029443"/>
    </source>
</evidence>
<organism evidence="14">
    <name type="scientific">Paecilomyces fulvus</name>
    <dbReference type="NCBI Taxonomy" id="89137"/>
    <lineage>
        <taxon>Eukaryota</taxon>
        <taxon>Fungi</taxon>
        <taxon>Dikarya</taxon>
        <taxon>Ascomycota</taxon>
        <taxon>Pezizomycotina</taxon>
        <taxon>Eurotiomycetes</taxon>
        <taxon>Eurotiomycetidae</taxon>
        <taxon>Eurotiales</taxon>
        <taxon>Thermoascaceae</taxon>
        <taxon>Paecilomyces</taxon>
    </lineage>
</organism>
<dbReference type="InterPro" id="IPR049551">
    <property type="entry name" value="PKS_DH_C"/>
</dbReference>
<keyword evidence="7" id="KW-0511">Multifunctional enzyme</keyword>
<feature type="active site" description="Proton donor; for dehydratase activity" evidence="10">
    <location>
        <position position="1243"/>
    </location>
</feature>
<evidence type="ECO:0000313" key="14">
    <source>
        <dbReference type="EMBL" id="ANF07288.1"/>
    </source>
</evidence>
<dbReference type="PANTHER" id="PTHR43775:SF29">
    <property type="entry name" value="ASPERFURANONE POLYKETIDE SYNTHASE AFOG-RELATED"/>
    <property type="match status" value="1"/>
</dbReference>
<dbReference type="InterPro" id="IPR042104">
    <property type="entry name" value="PKS_dehydratase_sf"/>
</dbReference>
<feature type="region of interest" description="N-terminal hotdog fold" evidence="10">
    <location>
        <begin position="1013"/>
        <end position="1150"/>
    </location>
</feature>
<dbReference type="PROSITE" id="PS50075">
    <property type="entry name" value="CARRIER"/>
    <property type="match status" value="1"/>
</dbReference>
<feature type="active site" description="Proton acceptor; for dehydratase activity" evidence="10">
    <location>
        <position position="1045"/>
    </location>
</feature>
<dbReference type="SMART" id="SM00827">
    <property type="entry name" value="PKS_AT"/>
    <property type="match status" value="1"/>
</dbReference>
<dbReference type="SMART" id="SM00823">
    <property type="entry name" value="PKS_PP"/>
    <property type="match status" value="1"/>
</dbReference>
<dbReference type="GO" id="GO:0030639">
    <property type="term" value="P:polyketide biosynthetic process"/>
    <property type="evidence" value="ECO:0007669"/>
    <property type="project" value="UniProtKB-ARBA"/>
</dbReference>
<evidence type="ECO:0000259" key="13">
    <source>
        <dbReference type="PROSITE" id="PS52019"/>
    </source>
</evidence>
<dbReference type="SMART" id="SM00825">
    <property type="entry name" value="PKS_KS"/>
    <property type="match status" value="1"/>
</dbReference>
<dbReference type="InterPro" id="IPR020841">
    <property type="entry name" value="PKS_Beta-ketoAc_synthase_dom"/>
</dbReference>
<feature type="domain" description="Ketosynthase family 3 (KS3)" evidence="12">
    <location>
        <begin position="30"/>
        <end position="457"/>
    </location>
</feature>
<dbReference type="SUPFAM" id="SSF51735">
    <property type="entry name" value="NAD(P)-binding Rossmann-fold domains"/>
    <property type="match status" value="2"/>
</dbReference>
<evidence type="ECO:0000256" key="7">
    <source>
        <dbReference type="ARBA" id="ARBA00023268"/>
    </source>
</evidence>
<evidence type="ECO:0000256" key="1">
    <source>
        <dbReference type="ARBA" id="ARBA00005179"/>
    </source>
</evidence>
<dbReference type="InterPro" id="IPR009081">
    <property type="entry name" value="PP-bd_ACP"/>
</dbReference>
<dbReference type="InterPro" id="IPR020806">
    <property type="entry name" value="PKS_PP-bd"/>
</dbReference>
<dbReference type="Pfam" id="PF00109">
    <property type="entry name" value="ketoacyl-synt"/>
    <property type="match status" value="1"/>
</dbReference>
<keyword evidence="8" id="KW-0012">Acyltransferase</keyword>
<accession>A0A172WCW7</accession>
<dbReference type="InterPro" id="IPR006162">
    <property type="entry name" value="Ppantetheine_attach_site"/>
</dbReference>
<feature type="domain" description="Carrier" evidence="11">
    <location>
        <begin position="2530"/>
        <end position="2608"/>
    </location>
</feature>
<dbReference type="GO" id="GO:0004312">
    <property type="term" value="F:fatty acid synthase activity"/>
    <property type="evidence" value="ECO:0007669"/>
    <property type="project" value="TreeGrafter"/>
</dbReference>
<gene>
    <name evidence="14" type="primary">bfpks1</name>
</gene>
<feature type="region of interest" description="C-terminal hotdog fold" evidence="10">
    <location>
        <begin position="1178"/>
        <end position="1334"/>
    </location>
</feature>
<dbReference type="InterPro" id="IPR014030">
    <property type="entry name" value="Ketoacyl_synth_N"/>
</dbReference>
<dbReference type="InterPro" id="IPR014043">
    <property type="entry name" value="Acyl_transferase_dom"/>
</dbReference>
<dbReference type="SUPFAM" id="SSF50129">
    <property type="entry name" value="GroES-like"/>
    <property type="match status" value="1"/>
</dbReference>
<dbReference type="InterPro" id="IPR016036">
    <property type="entry name" value="Malonyl_transacylase_ACP-bd"/>
</dbReference>
<dbReference type="EMBL" id="KU928136">
    <property type="protein sequence ID" value="ANF07288.1"/>
    <property type="molecule type" value="Genomic_DNA"/>
</dbReference>
<dbReference type="InterPro" id="IPR049900">
    <property type="entry name" value="PKS_mFAS_DH"/>
</dbReference>
<dbReference type="Pfam" id="PF08659">
    <property type="entry name" value="KR"/>
    <property type="match status" value="1"/>
</dbReference>
<dbReference type="InterPro" id="IPR029063">
    <property type="entry name" value="SAM-dependent_MTases_sf"/>
</dbReference>
<dbReference type="GO" id="GO:0016874">
    <property type="term" value="F:ligase activity"/>
    <property type="evidence" value="ECO:0007669"/>
    <property type="project" value="UniProtKB-KW"/>
</dbReference>
<dbReference type="Gene3D" id="3.40.47.10">
    <property type="match status" value="1"/>
</dbReference>
<comment type="pathway">
    <text evidence="1">Secondary metabolite biosynthesis.</text>
</comment>
<dbReference type="PROSITE" id="PS52004">
    <property type="entry name" value="KS3_2"/>
    <property type="match status" value="1"/>
</dbReference>
<dbReference type="Pfam" id="PF22621">
    <property type="entry name" value="CurL-like_PKS_C"/>
    <property type="match status" value="1"/>
</dbReference>
<evidence type="ECO:0000259" key="12">
    <source>
        <dbReference type="PROSITE" id="PS52004"/>
    </source>
</evidence>
<keyword evidence="2" id="KW-0596">Phosphopantetheine</keyword>
<dbReference type="Pfam" id="PF21089">
    <property type="entry name" value="PKS_DH_N"/>
    <property type="match status" value="1"/>
</dbReference>
<dbReference type="Pfam" id="PF16197">
    <property type="entry name" value="KAsynt_C_assoc"/>
    <property type="match status" value="1"/>
</dbReference>
<dbReference type="GO" id="GO:0031177">
    <property type="term" value="F:phosphopantetheine binding"/>
    <property type="evidence" value="ECO:0007669"/>
    <property type="project" value="InterPro"/>
</dbReference>
<sequence>MTCKDKKMEDCLENSGRMTHGVADAMGDKTMPIAIVGMSFRGPGDATNVENLWKMISEARESRSPIPQERWNNDAFYHPDHKHHGTHNVKAGHFFKEDLSRFDAPFFSMTSTEAAALDPSQRLLLECTYEALENGGIPMEKIVGSKTSVFVGSFATDYTDLLLRDPETVPMYQCTNASQSRAMISNRLSYFFDLHGPCVTVDTACSGSLVALHLGCRSLQTGDAKCSIVAGVNVILNHEFMITMSMMKFLSPDGRCYTFDDRGNGYARGEGVGCVILKPLVDALKDGDIIRAVIRGTGSNQDGKTSGITLPNPVAQEALIRDVYEAAGLDPKETTYVEAHGTGTAAGDPIETRALSNVFCRDRPSDDPLLIGSIKSNVGHLEGASGIAAVIKTVLMLENEIILPNRNFESPNPRIPFRDWKLKVPLSVQPWPARSPHRASINSFGYGGSNAHAIIEGAWSYLHDRGVTGPVRGSKFLRSLSETIWHRLDGIISYPPTEGEPAIKPNTHHANENFSSLVTSSGNCQVQLTSNETQRTKLFILSAFDEAAGNRQVESMIRYLSDRSTLEDGRFLDDLAYTLNERRTKFIWKAAIQAKSIVELKEALGKSPRYVKSFKPPALGFIFTGQGAQWCGMGRELLAEYPVFQSTIKRISAYLESLGAPFNVEAEINMDPSISQINSALYSQPMCTAIQIGLVDLLASWGIMPASVTGHSSGEIAAAYTIGALSLEDAMAIAYYRGVAAQSMQEKSTVKGTMMAVGMSSEDAKPVLASLTTGRATVACVNSPNSITVSGDETAIEELQAIMDERKIFYRRLAVDVAYHSHHMALVADTYADAISEIQTREVGDIEFFSSVTGKQATAADLGPSYWVSNLLGQVKFANSVRLLCLQTGAERKTRRQGQSKKVNMLVEIGPHSALAGPIKQILQAEPKLKDSEITYISALIRKQNSVTTVLDLAGKLAAHNYPVNLSTLNRPVGAEITSIVVDLPSYPWNHSNTYWAEPRISKTFRTRQFPRTDLLGALDRSSNPWEPRWHNHIRLSEKPWVLDHKIQSNTVYPAAGFIAMAIEAVYQQRKDNSSKPISGFKLKDVNIGSALLIPEEEETIETLVTLKRHFDHARSPDTYWNEFHVYSVTAANTWTEHCRGLVTVQREEEVHPDDTRTMSTEQGYLRDVYTNIERNCVREFDMEEFYTHLASIGLEYGETFSRVLRAKSGHDLATGTITIPDTAAVMPLGYEHPFIVHPATLDGAFHLVFSAMSGKEGFLEDPAIPVFADEIFVSCEIPAEPGRELNVCTLLNERNQRSLRSSIWITDPYNPEGGPVVTFTDLHWKVLEKEFKEKHLGIDERVAYSLQWKADVDMMAPANLSRMHTGLVPRDVPSRLKVLDQGAVDLFERASELISDSEISQMTNYHKSLWKHMQHLADLIVPSSEHTVKDNTLCDDACLADKEQLIEKDHSNCSEGILLRRIGDSLPDILRQRLDPSTLLERETLHRYIRESWSANGIHDAAADYLSLLCHKHPDLSVLEIDGGIGSVASKAVPAMMGPEGSDMPNFVQYMLTSMQASRLEVLKAENAPLINLISIKELNMAEDPIRQGFKEASFDVIIAPAQIAANASSVAVLRNVKKLLKNKGRLIILGTACIQPSLLLMLGVFSEWWEAQGGYSYTASDEELRKRLGQAGFSDTKPLTIDSDGAPGHKTSIIVARPALPTLVKLTDIVVITGEDDERLRIDVTHLLKLFAGMGVRANVATLEDVEPAGETCIAICDLEGNVMSNPSESVFEKIKKIFLQSEGTLWVTRGGGSLSSQNPRANIIAGFARTARAENDGSKIVTLDLDAESQLSPITTAEVICSLFEHVFASASSPENVDAEYVERRGRIMIPRIVENSPLTNKILSIRNPIPELQPFQQPGRPLVLDASRQSLTDMQFVEDKRLSGELDKGSIEIEVRAAGLTAKDVMIASAQAMPAPLGTECSGIVTKVGKEVHWFAPGDRVAGFGNGTVCNLYRGRATSFQKLPENMPFEIATSLPVAFVTAYHAVHNIAHMTSKDRVLVHSADTTIGHAVLEICLSVSSRVFASVSTWEGKRLLVSKYGLPERYILHKEDPNLKTTAMQVTSSEGFDIIFSTTHGYSSQLAWDCIAHYGRFVSLDSRDADLSGRLDMSSFKKSASFSGFNILHFLNHKPRVVDEIWASVMHLFRRKILVAFHEITTFSIGSIEDALRAVKESDIRKVVLVASPESTVKALPPDITSNFLREDASYLLVGGLGGIGRALAIWMINHGARNIIFANRSGMSRPESRMTVELLREKGATVAVYSCDVSKSEQLAELVEESSQIMPPIRGVVQGAMVLRDVLLEKMTLADYKAVTCPKIQGTWNLHNHLPKDLDFFIMLSSVSGIIGNASQAAYAAGNAFMDAFAAYRNSLGLPAVTLDLGVITGVGYLASSENRDLLEAMERQGFESMDEEKLMALIQSTLVESRRDGAQFQTITGLGKWKKGNSLPAFDSPIFSRFRRLSLDAETSSSEGDRANAFRDSLALARTIEEASELVCAALVTKLAARSGISPENVDPSKTVSEYGVDSLVAVELRNWITHEMDSTVPILELLANNPMNSLSVKIASRSKLVHLDAEKE</sequence>
<dbReference type="Gene3D" id="1.10.1200.10">
    <property type="entry name" value="ACP-like"/>
    <property type="match status" value="1"/>
</dbReference>
<dbReference type="InterPro" id="IPR011032">
    <property type="entry name" value="GroES-like_sf"/>
</dbReference>
<dbReference type="Gene3D" id="3.40.366.10">
    <property type="entry name" value="Malonyl-Coenzyme A Acyl Carrier Protein, domain 2"/>
    <property type="match status" value="1"/>
</dbReference>
<evidence type="ECO:0000259" key="11">
    <source>
        <dbReference type="PROSITE" id="PS50075"/>
    </source>
</evidence>
<name>A0A172WCW7_9EURO</name>
<dbReference type="SMART" id="SM00826">
    <property type="entry name" value="PKS_DH"/>
    <property type="match status" value="1"/>
</dbReference>
<dbReference type="GO" id="GO:0006633">
    <property type="term" value="P:fatty acid biosynthetic process"/>
    <property type="evidence" value="ECO:0007669"/>
    <property type="project" value="TreeGrafter"/>
</dbReference>
<dbReference type="InterPro" id="IPR016035">
    <property type="entry name" value="Acyl_Trfase/lysoPLipase"/>
</dbReference>
<dbReference type="Gene3D" id="3.40.50.150">
    <property type="entry name" value="Vaccinia Virus protein VP39"/>
    <property type="match status" value="1"/>
</dbReference>
<dbReference type="PANTHER" id="PTHR43775">
    <property type="entry name" value="FATTY ACID SYNTHASE"/>
    <property type="match status" value="1"/>
</dbReference>
<dbReference type="SUPFAM" id="SSF47336">
    <property type="entry name" value="ACP-like"/>
    <property type="match status" value="1"/>
</dbReference>
<dbReference type="GO" id="GO:0016491">
    <property type="term" value="F:oxidoreductase activity"/>
    <property type="evidence" value="ECO:0007669"/>
    <property type="project" value="InterPro"/>
</dbReference>
<dbReference type="SMART" id="SM00822">
    <property type="entry name" value="PKS_KR"/>
    <property type="match status" value="1"/>
</dbReference>
<dbReference type="SMART" id="SM00829">
    <property type="entry name" value="PKS_ER"/>
    <property type="match status" value="1"/>
</dbReference>
<comment type="similarity">
    <text evidence="9">In the C-terminal section; belongs to the NRP synthetase family.</text>
</comment>
<dbReference type="Gene3D" id="3.90.180.10">
    <property type="entry name" value="Medium-chain alcohol dehydrogenases, catalytic domain"/>
    <property type="match status" value="1"/>
</dbReference>
<dbReference type="Pfam" id="PF23114">
    <property type="entry name" value="NAD-bd_HRPKS_sdrA"/>
    <property type="match status" value="1"/>
</dbReference>
<dbReference type="InterPro" id="IPR036291">
    <property type="entry name" value="NAD(P)-bd_dom_sf"/>
</dbReference>
<dbReference type="Pfam" id="PF23297">
    <property type="entry name" value="ACP_SdgA_C"/>
    <property type="match status" value="1"/>
</dbReference>
<keyword evidence="5" id="KW-0808">Transferase</keyword>
<dbReference type="SUPFAM" id="SSF53335">
    <property type="entry name" value="S-adenosyl-L-methionine-dependent methyltransferases"/>
    <property type="match status" value="1"/>
</dbReference>
<dbReference type="FunFam" id="3.40.47.10:FF:000019">
    <property type="entry name" value="Polyketide synthase type I"/>
    <property type="match status" value="1"/>
</dbReference>
<dbReference type="CDD" id="cd05195">
    <property type="entry name" value="enoyl_red"/>
    <property type="match status" value="1"/>
</dbReference>
<keyword evidence="4" id="KW-0436">Ligase</keyword>
<dbReference type="PROSITE" id="PS00012">
    <property type="entry name" value="PHOSPHOPANTETHEINE"/>
    <property type="match status" value="1"/>
</dbReference>
<dbReference type="Gene3D" id="3.30.70.3290">
    <property type="match status" value="1"/>
</dbReference>
<dbReference type="Gene3D" id="3.10.129.110">
    <property type="entry name" value="Polyketide synthase dehydratase"/>
    <property type="match status" value="1"/>
</dbReference>
<evidence type="ECO:0000256" key="5">
    <source>
        <dbReference type="ARBA" id="ARBA00022679"/>
    </source>
</evidence>
<dbReference type="InterPro" id="IPR020843">
    <property type="entry name" value="ER"/>
</dbReference>
<dbReference type="InterPro" id="IPR001227">
    <property type="entry name" value="Ac_transferase_dom_sf"/>
</dbReference>
<evidence type="ECO:0000256" key="6">
    <source>
        <dbReference type="ARBA" id="ARBA00022857"/>
    </source>
</evidence>
<dbReference type="InterPro" id="IPR032821">
    <property type="entry name" value="PKS_assoc"/>
</dbReference>
<dbReference type="Pfam" id="PF00698">
    <property type="entry name" value="Acyl_transf_1"/>
    <property type="match status" value="1"/>
</dbReference>
<keyword evidence="3" id="KW-0597">Phosphoprotein</keyword>
<dbReference type="InterPro" id="IPR057326">
    <property type="entry name" value="KR_dom"/>
</dbReference>
<reference evidence="14" key="1">
    <citation type="journal article" date="2016" name="Angew. Chem. Int. Ed. Engl.">
        <title>Heterologous Production of Fungal Maleidrides Reveals the Cryptic Cyclization Involved in their Biosynthesis.</title>
        <authorList>
            <person name="Williams K."/>
            <person name="Szwalbe A.J."/>
            <person name="Mulholland N.P."/>
            <person name="Vincent J.L."/>
            <person name="Bailey A.M."/>
            <person name="Willis C.L."/>
            <person name="Simpson T.J."/>
            <person name="Cox R.J."/>
        </authorList>
    </citation>
    <scope>NUCLEOTIDE SEQUENCE</scope>
    <source>
        <strain evidence="14">IMI40021</strain>
    </source>
</reference>
<evidence type="ECO:0000256" key="3">
    <source>
        <dbReference type="ARBA" id="ARBA00022553"/>
    </source>
</evidence>
<dbReference type="InterPro" id="IPR016039">
    <property type="entry name" value="Thiolase-like"/>
</dbReference>
<dbReference type="InterPro" id="IPR056501">
    <property type="entry name" value="NAD-bd_HRPKS_sdrA"/>
</dbReference>
<dbReference type="InterPro" id="IPR013968">
    <property type="entry name" value="PKS_KR"/>
</dbReference>
<proteinExistence type="inferred from homology"/>
<dbReference type="Gene3D" id="3.40.50.720">
    <property type="entry name" value="NAD(P)-binding Rossmann-like Domain"/>
    <property type="match status" value="1"/>
</dbReference>
<dbReference type="InterPro" id="IPR036736">
    <property type="entry name" value="ACP-like_sf"/>
</dbReference>
<evidence type="ECO:0000256" key="8">
    <source>
        <dbReference type="ARBA" id="ARBA00023315"/>
    </source>
</evidence>
<dbReference type="Pfam" id="PF02801">
    <property type="entry name" value="Ketoacyl-synt_C"/>
    <property type="match status" value="1"/>
</dbReference>
<protein>
    <submittedName>
        <fullName evidence="14">HrPKS</fullName>
    </submittedName>
</protein>
<dbReference type="InterPro" id="IPR013154">
    <property type="entry name" value="ADH-like_N"/>
</dbReference>
<feature type="domain" description="PKS/mFAS DH" evidence="13">
    <location>
        <begin position="1013"/>
        <end position="1334"/>
    </location>
</feature>
<dbReference type="FunFam" id="3.40.366.10:FF:000002">
    <property type="entry name" value="Probable polyketide synthase 2"/>
    <property type="match status" value="1"/>
</dbReference>
<dbReference type="InterPro" id="IPR020807">
    <property type="entry name" value="PKS_DH"/>
</dbReference>
<evidence type="ECO:0000256" key="10">
    <source>
        <dbReference type="PROSITE-ProRule" id="PRU01363"/>
    </source>
</evidence>
<dbReference type="InterPro" id="IPR014031">
    <property type="entry name" value="Ketoacyl_synth_C"/>
</dbReference>
<dbReference type="Pfam" id="PF14765">
    <property type="entry name" value="PS-DH"/>
    <property type="match status" value="1"/>
</dbReference>